<dbReference type="InterPro" id="IPR058163">
    <property type="entry name" value="LysR-type_TF_proteobact-type"/>
</dbReference>
<dbReference type="Pfam" id="PF00126">
    <property type="entry name" value="HTH_1"/>
    <property type="match status" value="1"/>
</dbReference>
<dbReference type="Gene3D" id="3.40.190.10">
    <property type="entry name" value="Periplasmic binding protein-like II"/>
    <property type="match status" value="2"/>
</dbReference>
<evidence type="ECO:0000256" key="4">
    <source>
        <dbReference type="ARBA" id="ARBA00023163"/>
    </source>
</evidence>
<reference evidence="6 7" key="1">
    <citation type="submission" date="2019-11" db="EMBL/GenBank/DDBJ databases">
        <title>Type strains purchased from KCTC, JCM and DSMZ.</title>
        <authorList>
            <person name="Lu H."/>
        </authorList>
    </citation>
    <scope>NUCLEOTIDE SEQUENCE [LARGE SCALE GENOMIC DNA]</scope>
    <source>
        <strain evidence="6 7">JCM 31587</strain>
    </source>
</reference>
<name>A0A6L6QH97_9BURK</name>
<dbReference type="InterPro" id="IPR000847">
    <property type="entry name" value="LysR_HTH_N"/>
</dbReference>
<dbReference type="PANTHER" id="PTHR30537">
    <property type="entry name" value="HTH-TYPE TRANSCRIPTIONAL REGULATOR"/>
    <property type="match status" value="1"/>
</dbReference>
<keyword evidence="7" id="KW-1185">Reference proteome</keyword>
<gene>
    <name evidence="6" type="ORF">GM658_12975</name>
</gene>
<dbReference type="GO" id="GO:0043565">
    <property type="term" value="F:sequence-specific DNA binding"/>
    <property type="evidence" value="ECO:0007669"/>
    <property type="project" value="TreeGrafter"/>
</dbReference>
<evidence type="ECO:0000259" key="5">
    <source>
        <dbReference type="PROSITE" id="PS50931"/>
    </source>
</evidence>
<dbReference type="RefSeq" id="WP_155454461.1">
    <property type="nucleotide sequence ID" value="NZ_WNKX01000008.1"/>
</dbReference>
<comment type="similarity">
    <text evidence="1">Belongs to the LysR transcriptional regulatory family.</text>
</comment>
<dbReference type="OrthoDB" id="8591238at2"/>
<organism evidence="6 7">
    <name type="scientific">Massilia eburnea</name>
    <dbReference type="NCBI Taxonomy" id="1776165"/>
    <lineage>
        <taxon>Bacteria</taxon>
        <taxon>Pseudomonadati</taxon>
        <taxon>Pseudomonadota</taxon>
        <taxon>Betaproteobacteria</taxon>
        <taxon>Burkholderiales</taxon>
        <taxon>Oxalobacteraceae</taxon>
        <taxon>Telluria group</taxon>
        <taxon>Massilia</taxon>
    </lineage>
</organism>
<feature type="domain" description="HTH lysR-type" evidence="5">
    <location>
        <begin position="6"/>
        <end position="63"/>
    </location>
</feature>
<dbReference type="AlphaFoldDB" id="A0A6L6QH97"/>
<sequence length="292" mass="31721">MRRRLPSLSALRSFEAAARLQSFKLAAEELSVSATSISHQVRALEEALEVRLFLRKTRAVELTPEGRILQHATGNGFDAIAAGVDRLRREQRRTVTLSTTPAFAARWLVPRLTAFNAVYPDIALNVQASNKPVDLAGGAADLAVRGGAGHFPGLRSRRLMQAGFAPVASPRLKLRKASDVARHPLIHFDWQRGFRGAQTWDKWAKAAGVALDATSGVRFSEESHAVQAAIAGQGVVLTALPLVREEIGMGLLQAPVGPVLGGFDFYVVRPEGGDPREEVRAVEEWLLAQEVE</sequence>
<evidence type="ECO:0000313" key="7">
    <source>
        <dbReference type="Proteomes" id="UP000472320"/>
    </source>
</evidence>
<dbReference type="InterPro" id="IPR005119">
    <property type="entry name" value="LysR_subst-bd"/>
</dbReference>
<dbReference type="SUPFAM" id="SSF46785">
    <property type="entry name" value="Winged helix' DNA-binding domain"/>
    <property type="match status" value="1"/>
</dbReference>
<evidence type="ECO:0000256" key="3">
    <source>
        <dbReference type="ARBA" id="ARBA00023125"/>
    </source>
</evidence>
<dbReference type="Gene3D" id="1.10.10.10">
    <property type="entry name" value="Winged helix-like DNA-binding domain superfamily/Winged helix DNA-binding domain"/>
    <property type="match status" value="1"/>
</dbReference>
<keyword evidence="4" id="KW-0804">Transcription</keyword>
<dbReference type="Pfam" id="PF03466">
    <property type="entry name" value="LysR_substrate"/>
    <property type="match status" value="1"/>
</dbReference>
<protein>
    <submittedName>
        <fullName evidence="6">LysR family transcriptional regulator</fullName>
    </submittedName>
</protein>
<accession>A0A6L6QH97</accession>
<dbReference type="InterPro" id="IPR036388">
    <property type="entry name" value="WH-like_DNA-bd_sf"/>
</dbReference>
<dbReference type="GO" id="GO:0003700">
    <property type="term" value="F:DNA-binding transcription factor activity"/>
    <property type="evidence" value="ECO:0007669"/>
    <property type="project" value="InterPro"/>
</dbReference>
<dbReference type="EMBL" id="WNKX01000008">
    <property type="protein sequence ID" value="MTW11511.1"/>
    <property type="molecule type" value="Genomic_DNA"/>
</dbReference>
<dbReference type="PANTHER" id="PTHR30537:SF74">
    <property type="entry name" value="HTH-TYPE TRANSCRIPTIONAL REGULATOR TRPI"/>
    <property type="match status" value="1"/>
</dbReference>
<comment type="caution">
    <text evidence="6">The sequence shown here is derived from an EMBL/GenBank/DDBJ whole genome shotgun (WGS) entry which is preliminary data.</text>
</comment>
<evidence type="ECO:0000256" key="1">
    <source>
        <dbReference type="ARBA" id="ARBA00009437"/>
    </source>
</evidence>
<proteinExistence type="inferred from homology"/>
<evidence type="ECO:0000256" key="2">
    <source>
        <dbReference type="ARBA" id="ARBA00023015"/>
    </source>
</evidence>
<dbReference type="Proteomes" id="UP000472320">
    <property type="component" value="Unassembled WGS sequence"/>
</dbReference>
<dbReference type="CDD" id="cd08432">
    <property type="entry name" value="PBP2_GcdR_TrpI_HvrB_AmpR_like"/>
    <property type="match status" value="1"/>
</dbReference>
<keyword evidence="2" id="KW-0805">Transcription regulation</keyword>
<dbReference type="GO" id="GO:0006351">
    <property type="term" value="P:DNA-templated transcription"/>
    <property type="evidence" value="ECO:0007669"/>
    <property type="project" value="TreeGrafter"/>
</dbReference>
<keyword evidence="3" id="KW-0238">DNA-binding</keyword>
<dbReference type="SUPFAM" id="SSF53850">
    <property type="entry name" value="Periplasmic binding protein-like II"/>
    <property type="match status" value="1"/>
</dbReference>
<dbReference type="PROSITE" id="PS50931">
    <property type="entry name" value="HTH_LYSR"/>
    <property type="match status" value="1"/>
</dbReference>
<evidence type="ECO:0000313" key="6">
    <source>
        <dbReference type="EMBL" id="MTW11511.1"/>
    </source>
</evidence>
<dbReference type="InterPro" id="IPR036390">
    <property type="entry name" value="WH_DNA-bd_sf"/>
</dbReference>